<evidence type="ECO:0000313" key="2">
    <source>
        <dbReference type="EMBL" id="KAJ7751658.1"/>
    </source>
</evidence>
<reference evidence="2" key="1">
    <citation type="submission" date="2023-03" db="EMBL/GenBank/DDBJ databases">
        <title>Massive genome expansion in bonnet fungi (Mycena s.s.) driven by repeated elements and novel gene families across ecological guilds.</title>
        <authorList>
            <consortium name="Lawrence Berkeley National Laboratory"/>
            <person name="Harder C.B."/>
            <person name="Miyauchi S."/>
            <person name="Viragh M."/>
            <person name="Kuo A."/>
            <person name="Thoen E."/>
            <person name="Andreopoulos B."/>
            <person name="Lu D."/>
            <person name="Skrede I."/>
            <person name="Drula E."/>
            <person name="Henrissat B."/>
            <person name="Morin E."/>
            <person name="Kohler A."/>
            <person name="Barry K."/>
            <person name="LaButti K."/>
            <person name="Morin E."/>
            <person name="Salamov A."/>
            <person name="Lipzen A."/>
            <person name="Mereny Z."/>
            <person name="Hegedus B."/>
            <person name="Baldrian P."/>
            <person name="Stursova M."/>
            <person name="Weitz H."/>
            <person name="Taylor A."/>
            <person name="Grigoriev I.V."/>
            <person name="Nagy L.G."/>
            <person name="Martin F."/>
            <person name="Kauserud H."/>
        </authorList>
    </citation>
    <scope>NUCLEOTIDE SEQUENCE</scope>
    <source>
        <strain evidence="2">CBHHK182m</strain>
    </source>
</reference>
<keyword evidence="3" id="KW-1185">Reference proteome</keyword>
<comment type="caution">
    <text evidence="2">The sequence shown here is derived from an EMBL/GenBank/DDBJ whole genome shotgun (WGS) entry which is preliminary data.</text>
</comment>
<evidence type="ECO:0000313" key="3">
    <source>
        <dbReference type="Proteomes" id="UP001215598"/>
    </source>
</evidence>
<dbReference type="Proteomes" id="UP001215598">
    <property type="component" value="Unassembled WGS sequence"/>
</dbReference>
<dbReference type="InterPro" id="IPR011990">
    <property type="entry name" value="TPR-like_helical_dom_sf"/>
</dbReference>
<dbReference type="Gene3D" id="1.25.40.10">
    <property type="entry name" value="Tetratricopeptide repeat domain"/>
    <property type="match status" value="1"/>
</dbReference>
<dbReference type="AlphaFoldDB" id="A0AAD7IVZ6"/>
<organism evidence="2 3">
    <name type="scientific">Mycena metata</name>
    <dbReference type="NCBI Taxonomy" id="1033252"/>
    <lineage>
        <taxon>Eukaryota</taxon>
        <taxon>Fungi</taxon>
        <taxon>Dikarya</taxon>
        <taxon>Basidiomycota</taxon>
        <taxon>Agaricomycotina</taxon>
        <taxon>Agaricomycetes</taxon>
        <taxon>Agaricomycetidae</taxon>
        <taxon>Agaricales</taxon>
        <taxon>Marasmiineae</taxon>
        <taxon>Mycenaceae</taxon>
        <taxon>Mycena</taxon>
    </lineage>
</organism>
<evidence type="ECO:0000256" key="1">
    <source>
        <dbReference type="SAM" id="MobiDB-lite"/>
    </source>
</evidence>
<feature type="region of interest" description="Disordered" evidence="1">
    <location>
        <begin position="186"/>
        <end position="211"/>
    </location>
</feature>
<sequence>MLGCNLIQADLDLRDGDLSSSMFCKCLQIVWGTYSEQVSYCLERLADINRWEGSHHPTSWAAVFLAYSLKAKEWLGICKGLQFLGDVFLRENDEATAISLFTLALEGFTQMDVHRSRAECMIRLGDMSKNHGDSLKALELWDTARPLFECSSQAQRVQHIDQRLAGISEDVKEQHRMNLARLTELNAPTGTMEEVDEDLSNELQKEEAPEV</sequence>
<dbReference type="EMBL" id="JARKIB010000061">
    <property type="protein sequence ID" value="KAJ7751658.1"/>
    <property type="molecule type" value="Genomic_DNA"/>
</dbReference>
<gene>
    <name evidence="2" type="ORF">B0H16DRAFT_823475</name>
</gene>
<name>A0AAD7IVZ6_9AGAR</name>
<proteinExistence type="predicted"/>
<accession>A0AAD7IVZ6</accession>
<dbReference type="SUPFAM" id="SSF48452">
    <property type="entry name" value="TPR-like"/>
    <property type="match status" value="1"/>
</dbReference>
<protein>
    <submittedName>
        <fullName evidence="2">Uncharacterized protein</fullName>
    </submittedName>
</protein>